<dbReference type="GO" id="GO:0006261">
    <property type="term" value="P:DNA-templated DNA replication"/>
    <property type="evidence" value="ECO:0007669"/>
    <property type="project" value="TreeGrafter"/>
</dbReference>
<dbReference type="InterPro" id="IPR008921">
    <property type="entry name" value="DNA_pol3_clamp-load_cplx_C"/>
</dbReference>
<keyword evidence="4" id="KW-0548">Nucleotidyltransferase</keyword>
<comment type="catalytic activity">
    <reaction evidence="8">
        <text>DNA(n) + a 2'-deoxyribonucleoside 5'-triphosphate = DNA(n+1) + diphosphate</text>
        <dbReference type="Rhea" id="RHEA:22508"/>
        <dbReference type="Rhea" id="RHEA-COMP:17339"/>
        <dbReference type="Rhea" id="RHEA-COMP:17340"/>
        <dbReference type="ChEBI" id="CHEBI:33019"/>
        <dbReference type="ChEBI" id="CHEBI:61560"/>
        <dbReference type="ChEBI" id="CHEBI:173112"/>
        <dbReference type="EC" id="2.7.7.7"/>
    </reaction>
</comment>
<evidence type="ECO:0000256" key="3">
    <source>
        <dbReference type="ARBA" id="ARBA00022679"/>
    </source>
</evidence>
<dbReference type="InterPro" id="IPR005790">
    <property type="entry name" value="DNA_polIII_delta"/>
</dbReference>
<feature type="domain" description="DNA polymerase III delta subunit-like C-terminal" evidence="10">
    <location>
        <begin position="209"/>
        <end position="329"/>
    </location>
</feature>
<evidence type="ECO:0000256" key="7">
    <source>
        <dbReference type="ARBA" id="ARBA00034754"/>
    </source>
</evidence>
<evidence type="ECO:0000259" key="10">
    <source>
        <dbReference type="Pfam" id="PF21694"/>
    </source>
</evidence>
<dbReference type="NCBIfam" id="TIGR01128">
    <property type="entry name" value="holA"/>
    <property type="match status" value="1"/>
</dbReference>
<dbReference type="EC" id="2.7.7.7" evidence="1"/>
<evidence type="ECO:0000256" key="6">
    <source>
        <dbReference type="ARBA" id="ARBA00022932"/>
    </source>
</evidence>
<dbReference type="RefSeq" id="WP_042747706.1">
    <property type="nucleotide sequence ID" value="NZ_AZSI01000008.1"/>
</dbReference>
<reference evidence="11 12" key="1">
    <citation type="submission" date="2014-06" db="EMBL/GenBank/DDBJ databases">
        <title>Draft genome sequence of the putrescine producing strain Lactococcus lactis subsp cremoris GE214.</title>
        <authorList>
            <person name="Ladero V."/>
            <person name="Linares D.M."/>
            <person name="del Rio B."/>
            <person name="Mayo B."/>
            <person name="Martin M.C."/>
            <person name="Fernandez M."/>
            <person name="Alvarez M.A."/>
        </authorList>
    </citation>
    <scope>NUCLEOTIDE SEQUENCE [LARGE SCALE GENOMIC DNA]</scope>
    <source>
        <strain evidence="11 12">GE214</strain>
    </source>
</reference>
<evidence type="ECO:0000313" key="12">
    <source>
        <dbReference type="Proteomes" id="UP000028401"/>
    </source>
</evidence>
<name>A0A084ADN5_LACLC</name>
<dbReference type="InterPro" id="IPR027417">
    <property type="entry name" value="P-loop_NTPase"/>
</dbReference>
<sequence>MTVFDEFNEVKRKGLPQILVIFGESKEMVQELKSQLLTFVNFEPTDLSQSYYDLTPNNSDLALEDLESLPFFSDSRLVILENLVNLTTAKKTILDEKQLKRFENFLDNPSETTQLVLVLYGKLDSRLKVVKKLKAKATLLEAQELKTQELIQYFSHETSLPRPVLSLIAAKSNDSFSVVKQNIDLVQTYALGREVTVDDVEKVVPKSLQDNIFALTDLIFKGKIDEARDLVHDLTLQGEDLIKILAILTNSYRLYLQVKLFQEKGWQENQQVSYLKMHPYPVKLANQLVRRLQVSSLKKGLADLIQLDFAIKTSAAEKAYLFDILLIKLTLKKS</sequence>
<keyword evidence="5" id="KW-0235">DNA replication</keyword>
<comment type="caution">
    <text evidence="11">The sequence shown here is derived from an EMBL/GenBank/DDBJ whole genome shotgun (WGS) entry which is preliminary data.</text>
</comment>
<feature type="domain" description="DNA polymerase III delta N-terminal" evidence="9">
    <location>
        <begin position="20"/>
        <end position="143"/>
    </location>
</feature>
<dbReference type="Gene3D" id="3.40.50.300">
    <property type="entry name" value="P-loop containing nucleotide triphosphate hydrolases"/>
    <property type="match status" value="1"/>
</dbReference>
<dbReference type="EMBL" id="AZSI01000008">
    <property type="protein sequence ID" value="KEY63414.1"/>
    <property type="molecule type" value="Genomic_DNA"/>
</dbReference>
<dbReference type="InterPro" id="IPR048466">
    <property type="entry name" value="DNA_pol3_delta-like_C"/>
</dbReference>
<dbReference type="GO" id="GO:0009360">
    <property type="term" value="C:DNA polymerase III complex"/>
    <property type="evidence" value="ECO:0007669"/>
    <property type="project" value="InterPro"/>
</dbReference>
<dbReference type="Proteomes" id="UP000028401">
    <property type="component" value="Unassembled WGS sequence"/>
</dbReference>
<dbReference type="GO" id="GO:0003887">
    <property type="term" value="F:DNA-directed DNA polymerase activity"/>
    <property type="evidence" value="ECO:0007669"/>
    <property type="project" value="UniProtKB-KW"/>
</dbReference>
<dbReference type="SUPFAM" id="SSF48019">
    <property type="entry name" value="post-AAA+ oligomerization domain-like"/>
    <property type="match status" value="1"/>
</dbReference>
<evidence type="ECO:0000259" key="9">
    <source>
        <dbReference type="Pfam" id="PF06144"/>
    </source>
</evidence>
<protein>
    <recommendedName>
        <fullName evidence="2">DNA polymerase III subunit delta</fullName>
        <ecNumber evidence="1">2.7.7.7</ecNumber>
    </recommendedName>
</protein>
<evidence type="ECO:0000313" key="11">
    <source>
        <dbReference type="EMBL" id="KEY63414.1"/>
    </source>
</evidence>
<keyword evidence="3" id="KW-0808">Transferase</keyword>
<dbReference type="Pfam" id="PF06144">
    <property type="entry name" value="DNA_pol3_delta"/>
    <property type="match status" value="1"/>
</dbReference>
<keyword evidence="6" id="KW-0239">DNA-directed DNA polymerase</keyword>
<evidence type="ECO:0000256" key="5">
    <source>
        <dbReference type="ARBA" id="ARBA00022705"/>
    </source>
</evidence>
<dbReference type="InterPro" id="IPR010372">
    <property type="entry name" value="DNA_pol3_delta_N"/>
</dbReference>
<dbReference type="AlphaFoldDB" id="A0A084ADN5"/>
<dbReference type="PANTHER" id="PTHR34388:SF1">
    <property type="entry name" value="DNA POLYMERASE III SUBUNIT DELTA"/>
    <property type="match status" value="1"/>
</dbReference>
<dbReference type="Pfam" id="PF21694">
    <property type="entry name" value="DNA_pol3_delta_C"/>
    <property type="match status" value="1"/>
</dbReference>
<evidence type="ECO:0000256" key="1">
    <source>
        <dbReference type="ARBA" id="ARBA00012417"/>
    </source>
</evidence>
<evidence type="ECO:0000256" key="2">
    <source>
        <dbReference type="ARBA" id="ARBA00017703"/>
    </source>
</evidence>
<dbReference type="SUPFAM" id="SSF52540">
    <property type="entry name" value="P-loop containing nucleoside triphosphate hydrolases"/>
    <property type="match status" value="1"/>
</dbReference>
<comment type="similarity">
    <text evidence="7">Belongs to the DNA polymerase HolA subunit family.</text>
</comment>
<organism evidence="11 12">
    <name type="scientific">Lactococcus cremoris subsp. cremoris GE214</name>
    <dbReference type="NCBI Taxonomy" id="1415168"/>
    <lineage>
        <taxon>Bacteria</taxon>
        <taxon>Bacillati</taxon>
        <taxon>Bacillota</taxon>
        <taxon>Bacilli</taxon>
        <taxon>Lactobacillales</taxon>
        <taxon>Streptococcaceae</taxon>
        <taxon>Lactococcus</taxon>
        <taxon>Lactococcus cremoris subsp. cremoris</taxon>
    </lineage>
</organism>
<gene>
    <name evidence="11" type="ORF">U725_00370</name>
</gene>
<dbReference type="PANTHER" id="PTHR34388">
    <property type="entry name" value="DNA POLYMERASE III SUBUNIT DELTA"/>
    <property type="match status" value="1"/>
</dbReference>
<evidence type="ECO:0000256" key="4">
    <source>
        <dbReference type="ARBA" id="ARBA00022695"/>
    </source>
</evidence>
<evidence type="ECO:0000256" key="8">
    <source>
        <dbReference type="ARBA" id="ARBA00049244"/>
    </source>
</evidence>
<dbReference type="GO" id="GO:0003677">
    <property type="term" value="F:DNA binding"/>
    <property type="evidence" value="ECO:0007669"/>
    <property type="project" value="InterPro"/>
</dbReference>
<dbReference type="PATRIC" id="fig|1415168.3.peg.387"/>
<accession>A0A084ADN5</accession>
<dbReference type="Gene3D" id="1.20.272.10">
    <property type="match status" value="1"/>
</dbReference>
<proteinExistence type="inferred from homology"/>